<name>A0ABU7NNT7_9ACTN</name>
<dbReference type="PANTHER" id="PTHR30055:SF243">
    <property type="entry name" value="HTH-TYPE TRANSCRIPTIONAL REGULATOR RV1816"/>
    <property type="match status" value="1"/>
</dbReference>
<keyword evidence="2 4" id="KW-0238">DNA-binding</keyword>
<keyword evidence="1" id="KW-0805">Transcription regulation</keyword>
<gene>
    <name evidence="6" type="ORF">V2J85_14475</name>
</gene>
<sequence length="236" mass="26208">MAEQPPNRRARMREQTAAEIVRTARALLAAEGPGALTLRATARELGMAAPSLYRYYPDHRALVQAVVADLYLDLARALEAARDRDPGAPTGQKLAAAARELRTWVLGHRREFSLLFGKPVADAGTAPQDPSHEASWRFGGVFLGLMTQLWKEDVIPPPAGGRGETAWLEQLEELREHLTEDVPLPVLRVFIEAWVRLYGIVSMEAFGHLDFALADPEPLFEQTLYEVLAFLGATWE</sequence>
<keyword evidence="7" id="KW-1185">Reference proteome</keyword>
<dbReference type="InterPro" id="IPR036271">
    <property type="entry name" value="Tet_transcr_reg_TetR-rel_C_sf"/>
</dbReference>
<dbReference type="Gene3D" id="1.10.357.10">
    <property type="entry name" value="Tetracycline Repressor, domain 2"/>
    <property type="match status" value="1"/>
</dbReference>
<dbReference type="SUPFAM" id="SSF46689">
    <property type="entry name" value="Homeodomain-like"/>
    <property type="match status" value="1"/>
</dbReference>
<keyword evidence="3" id="KW-0804">Transcription</keyword>
<proteinExistence type="predicted"/>
<evidence type="ECO:0000256" key="3">
    <source>
        <dbReference type="ARBA" id="ARBA00023163"/>
    </source>
</evidence>
<dbReference type="InterPro" id="IPR025996">
    <property type="entry name" value="MT1864/Rv1816-like_C"/>
</dbReference>
<evidence type="ECO:0000313" key="7">
    <source>
        <dbReference type="Proteomes" id="UP001307760"/>
    </source>
</evidence>
<dbReference type="Proteomes" id="UP001307760">
    <property type="component" value="Unassembled WGS sequence"/>
</dbReference>
<comment type="caution">
    <text evidence="6">The sequence shown here is derived from an EMBL/GenBank/DDBJ whole genome shotgun (WGS) entry which is preliminary data.</text>
</comment>
<evidence type="ECO:0000313" key="6">
    <source>
        <dbReference type="EMBL" id="MEE4420552.1"/>
    </source>
</evidence>
<evidence type="ECO:0000256" key="4">
    <source>
        <dbReference type="PROSITE-ProRule" id="PRU00335"/>
    </source>
</evidence>
<dbReference type="Pfam" id="PF13305">
    <property type="entry name" value="TetR_C_33"/>
    <property type="match status" value="1"/>
</dbReference>
<dbReference type="SUPFAM" id="SSF48498">
    <property type="entry name" value="Tetracyclin repressor-like, C-terminal domain"/>
    <property type="match status" value="1"/>
</dbReference>
<evidence type="ECO:0000256" key="2">
    <source>
        <dbReference type="ARBA" id="ARBA00023125"/>
    </source>
</evidence>
<evidence type="ECO:0000256" key="1">
    <source>
        <dbReference type="ARBA" id="ARBA00023015"/>
    </source>
</evidence>
<accession>A0ABU7NNT7</accession>
<dbReference type="EMBL" id="JAZBJP010000006">
    <property type="protein sequence ID" value="MEE4420552.1"/>
    <property type="molecule type" value="Genomic_DNA"/>
</dbReference>
<dbReference type="PANTHER" id="PTHR30055">
    <property type="entry name" value="HTH-TYPE TRANSCRIPTIONAL REGULATOR RUTR"/>
    <property type="match status" value="1"/>
</dbReference>
<feature type="DNA-binding region" description="H-T-H motif" evidence="4">
    <location>
        <begin position="37"/>
        <end position="56"/>
    </location>
</feature>
<dbReference type="InterPro" id="IPR001647">
    <property type="entry name" value="HTH_TetR"/>
</dbReference>
<organism evidence="6 7">
    <name type="scientific">Streptomyces bugieae</name>
    <dbReference type="NCBI Taxonomy" id="3098223"/>
    <lineage>
        <taxon>Bacteria</taxon>
        <taxon>Bacillati</taxon>
        <taxon>Actinomycetota</taxon>
        <taxon>Actinomycetes</taxon>
        <taxon>Kitasatosporales</taxon>
        <taxon>Streptomycetaceae</taxon>
        <taxon>Streptomyces</taxon>
    </lineage>
</organism>
<dbReference type="RefSeq" id="WP_330821802.1">
    <property type="nucleotide sequence ID" value="NZ_JAZBJP010000006.1"/>
</dbReference>
<protein>
    <submittedName>
        <fullName evidence="6">TetR/AcrR family transcriptional regulator</fullName>
    </submittedName>
</protein>
<dbReference type="PROSITE" id="PS50977">
    <property type="entry name" value="HTH_TETR_2"/>
    <property type="match status" value="1"/>
</dbReference>
<dbReference type="InterPro" id="IPR050109">
    <property type="entry name" value="HTH-type_TetR-like_transc_reg"/>
</dbReference>
<feature type="domain" description="HTH tetR-type" evidence="5">
    <location>
        <begin position="14"/>
        <end position="74"/>
    </location>
</feature>
<evidence type="ECO:0000259" key="5">
    <source>
        <dbReference type="PROSITE" id="PS50977"/>
    </source>
</evidence>
<reference evidence="6 7" key="1">
    <citation type="submission" date="2023-12" db="EMBL/GenBank/DDBJ databases">
        <title>30 novel species of actinomycetes from the DSMZ collection.</title>
        <authorList>
            <person name="Nouioui I."/>
        </authorList>
    </citation>
    <scope>NUCLEOTIDE SEQUENCE [LARGE SCALE GENOMIC DNA]</scope>
    <source>
        <strain evidence="6 7">DSM 41528</strain>
    </source>
</reference>
<dbReference type="Pfam" id="PF00440">
    <property type="entry name" value="TetR_N"/>
    <property type="match status" value="1"/>
</dbReference>
<dbReference type="InterPro" id="IPR009057">
    <property type="entry name" value="Homeodomain-like_sf"/>
</dbReference>